<dbReference type="GO" id="GO:0015689">
    <property type="term" value="P:molybdate ion transport"/>
    <property type="evidence" value="ECO:0007669"/>
    <property type="project" value="InterPro"/>
</dbReference>
<reference evidence="7" key="2">
    <citation type="submission" date="2021-09" db="EMBL/GenBank/DDBJ databases">
        <authorList>
            <person name="Gilroy R."/>
        </authorList>
    </citation>
    <scope>NUCLEOTIDE SEQUENCE</scope>
    <source>
        <strain evidence="7">ChiGjej3B3-7470</strain>
    </source>
</reference>
<dbReference type="EMBL" id="DYZF01000023">
    <property type="protein sequence ID" value="HJE50526.1"/>
    <property type="molecule type" value="Genomic_DNA"/>
</dbReference>
<dbReference type="Proteomes" id="UP000712713">
    <property type="component" value="Unassembled WGS sequence"/>
</dbReference>
<dbReference type="InterPro" id="IPR005950">
    <property type="entry name" value="ModA"/>
</dbReference>
<feature type="signal peptide" evidence="6">
    <location>
        <begin position="1"/>
        <end position="21"/>
    </location>
</feature>
<name>A0A921JQ11_9ACTN</name>
<dbReference type="PIRSF" id="PIRSF004846">
    <property type="entry name" value="ModA"/>
    <property type="match status" value="1"/>
</dbReference>
<evidence type="ECO:0000256" key="4">
    <source>
        <dbReference type="PIRSR" id="PIRSR004846-1"/>
    </source>
</evidence>
<comment type="caution">
    <text evidence="7">The sequence shown here is derived from an EMBL/GenBank/DDBJ whole genome shotgun (WGS) entry which is preliminary data.</text>
</comment>
<gene>
    <name evidence="7" type="primary">modA</name>
    <name evidence="7" type="ORF">K8V15_00830</name>
</gene>
<evidence type="ECO:0000256" key="3">
    <source>
        <dbReference type="ARBA" id="ARBA00022729"/>
    </source>
</evidence>
<feature type="binding site" evidence="4">
    <location>
        <position position="85"/>
    </location>
    <ligand>
        <name>molybdate</name>
        <dbReference type="ChEBI" id="CHEBI:36264"/>
    </ligand>
</feature>
<keyword evidence="2 4" id="KW-0479">Metal-binding</keyword>
<accession>A0A921JQ11</accession>
<evidence type="ECO:0000256" key="2">
    <source>
        <dbReference type="ARBA" id="ARBA00022723"/>
    </source>
</evidence>
<dbReference type="GO" id="GO:0030973">
    <property type="term" value="F:molybdate ion binding"/>
    <property type="evidence" value="ECO:0007669"/>
    <property type="project" value="TreeGrafter"/>
</dbReference>
<keyword evidence="4" id="KW-0500">Molybdenum</keyword>
<dbReference type="GO" id="GO:0046872">
    <property type="term" value="F:metal ion binding"/>
    <property type="evidence" value="ECO:0007669"/>
    <property type="project" value="UniProtKB-KW"/>
</dbReference>
<dbReference type="Pfam" id="PF13531">
    <property type="entry name" value="SBP_bac_11"/>
    <property type="match status" value="1"/>
</dbReference>
<dbReference type="SUPFAM" id="SSF53850">
    <property type="entry name" value="Periplasmic binding protein-like II"/>
    <property type="match status" value="1"/>
</dbReference>
<dbReference type="NCBIfam" id="TIGR01256">
    <property type="entry name" value="modA"/>
    <property type="match status" value="1"/>
</dbReference>
<feature type="chain" id="PRO_5039103222" evidence="6">
    <location>
        <begin position="22"/>
        <end position="279"/>
    </location>
</feature>
<evidence type="ECO:0000256" key="6">
    <source>
        <dbReference type="SAM" id="SignalP"/>
    </source>
</evidence>
<keyword evidence="3 6" id="KW-0732">Signal</keyword>
<sequence length="279" mass="28176">MPITRRILLAAVAVAPLAACAQTPAQTQPGTPTSNAPAPSTSAASTPVVGEVVVYMPGAMAAHSKPIAAAFTETGGTASIEVGHTPVQREQLAKGATPDVWLAANPKDMASASEAGLVVADSVRQLARTKLVIVVAPGNPGGIASVTDLAKPGLKVLLAAETLPIWMTTTKAFEKIEAAHAGFTDGVLANMVSREMGVQPIVTKVTKGEADAGIVFVTDVPADADTVEIPDELNAELALSIATVTAAKNPAGAEAFIEFLTDGAGATLLTDAGYLPPKA</sequence>
<dbReference type="PANTHER" id="PTHR30632:SF0">
    <property type="entry name" value="SULFATE-BINDING PROTEIN"/>
    <property type="match status" value="1"/>
</dbReference>
<feature type="binding site" evidence="4">
    <location>
        <position position="198"/>
    </location>
    <ligand>
        <name>molybdate</name>
        <dbReference type="ChEBI" id="CHEBI:36264"/>
    </ligand>
</feature>
<evidence type="ECO:0000313" key="8">
    <source>
        <dbReference type="Proteomes" id="UP000712713"/>
    </source>
</evidence>
<protein>
    <submittedName>
        <fullName evidence="7">Molybdate ABC transporter substrate-binding protein</fullName>
    </submittedName>
</protein>
<evidence type="ECO:0000313" key="7">
    <source>
        <dbReference type="EMBL" id="HJE50526.1"/>
    </source>
</evidence>
<dbReference type="PANTHER" id="PTHR30632">
    <property type="entry name" value="MOLYBDATE-BINDING PERIPLASMIC PROTEIN"/>
    <property type="match status" value="1"/>
</dbReference>
<proteinExistence type="inferred from homology"/>
<feature type="region of interest" description="Disordered" evidence="5">
    <location>
        <begin position="24"/>
        <end position="44"/>
    </location>
</feature>
<dbReference type="InterPro" id="IPR050682">
    <property type="entry name" value="ModA/WtpA"/>
</dbReference>
<reference evidence="7" key="1">
    <citation type="journal article" date="2021" name="PeerJ">
        <title>Extensive microbial diversity within the chicken gut microbiome revealed by metagenomics and culture.</title>
        <authorList>
            <person name="Gilroy R."/>
            <person name="Ravi A."/>
            <person name="Getino M."/>
            <person name="Pursley I."/>
            <person name="Horton D.L."/>
            <person name="Alikhan N.F."/>
            <person name="Baker D."/>
            <person name="Gharbi K."/>
            <person name="Hall N."/>
            <person name="Watson M."/>
            <person name="Adriaenssens E.M."/>
            <person name="Foster-Nyarko E."/>
            <person name="Jarju S."/>
            <person name="Secka A."/>
            <person name="Antonio M."/>
            <person name="Oren A."/>
            <person name="Chaudhuri R.R."/>
            <person name="La Ragione R."/>
            <person name="Hildebrand F."/>
            <person name="Pallen M.J."/>
        </authorList>
    </citation>
    <scope>NUCLEOTIDE SEQUENCE</scope>
    <source>
        <strain evidence="7">ChiGjej3B3-7470</strain>
    </source>
</reference>
<comment type="similarity">
    <text evidence="1">Belongs to the bacterial solute-binding protein ModA family.</text>
</comment>
<evidence type="ECO:0000256" key="5">
    <source>
        <dbReference type="SAM" id="MobiDB-lite"/>
    </source>
</evidence>
<dbReference type="AlphaFoldDB" id="A0A921JQ11"/>
<dbReference type="Gene3D" id="3.40.190.10">
    <property type="entry name" value="Periplasmic binding protein-like II"/>
    <property type="match status" value="2"/>
</dbReference>
<evidence type="ECO:0000256" key="1">
    <source>
        <dbReference type="ARBA" id="ARBA00009175"/>
    </source>
</evidence>
<organism evidence="7 8">
    <name type="scientific">Tessaracoccus flavescens</name>
    <dbReference type="NCBI Taxonomy" id="399497"/>
    <lineage>
        <taxon>Bacteria</taxon>
        <taxon>Bacillati</taxon>
        <taxon>Actinomycetota</taxon>
        <taxon>Actinomycetes</taxon>
        <taxon>Propionibacteriales</taxon>
        <taxon>Propionibacteriaceae</taxon>
        <taxon>Tessaracoccus</taxon>
    </lineage>
</organism>